<evidence type="ECO:0000313" key="1">
    <source>
        <dbReference type="EMBL" id="RVW53458.1"/>
    </source>
</evidence>
<gene>
    <name evidence="1" type="ORF">CK203_083729</name>
</gene>
<reference evidence="1 2" key="1">
    <citation type="journal article" date="2018" name="PLoS Genet.">
        <title>Population sequencing reveals clonal diversity and ancestral inbreeding in the grapevine cultivar Chardonnay.</title>
        <authorList>
            <person name="Roach M.J."/>
            <person name="Johnson D.L."/>
            <person name="Bohlmann J."/>
            <person name="van Vuuren H.J."/>
            <person name="Jones S.J."/>
            <person name="Pretorius I.S."/>
            <person name="Schmidt S.A."/>
            <person name="Borneman A.R."/>
        </authorList>
    </citation>
    <scope>NUCLEOTIDE SEQUENCE [LARGE SCALE GENOMIC DNA]</scope>
    <source>
        <strain evidence="2">cv. Chardonnay</strain>
        <tissue evidence="1">Leaf</tissue>
    </source>
</reference>
<protein>
    <submittedName>
        <fullName evidence="1">Uncharacterized protein</fullName>
    </submittedName>
</protein>
<accession>A0A438F0C9</accession>
<sequence length="322" mass="35705">MMKCNMASNLVPCEFDDSPFVCGTNFDDSPSCVAMGSMSLHEYTIISGSSNTLSGEMMFVLQSVCSEGFLSTRFKCVAFVSRCEVGSKLTVLHNLLQLFVTPMKMPPSLGDIALKCHKEYSTLKVVINAAQVGIKGRGVQETFSKPVPGSDESPPSGWLRSFTVAAYKPYFDVDTSDVLERIKDSLFPFNGSFLKSITQLKGGRILRFLALELGCKVGELPSSYLGLPLGALHKSMVVWDGGMEESWRFVDERGTPWEQVISRKFEVEEGWSTRAWVVGGVRFWKNKWCGDIALCDSFPSLYALVNSKEVWDSSGEERGWNP</sequence>
<name>A0A438F0C9_VITVI</name>
<comment type="caution">
    <text evidence="1">The sequence shown here is derived from an EMBL/GenBank/DDBJ whole genome shotgun (WGS) entry which is preliminary data.</text>
</comment>
<dbReference type="Proteomes" id="UP000288805">
    <property type="component" value="Unassembled WGS sequence"/>
</dbReference>
<proteinExistence type="predicted"/>
<dbReference type="AlphaFoldDB" id="A0A438F0C9"/>
<dbReference type="EMBL" id="QGNW01001145">
    <property type="protein sequence ID" value="RVW53458.1"/>
    <property type="molecule type" value="Genomic_DNA"/>
</dbReference>
<organism evidence="1 2">
    <name type="scientific">Vitis vinifera</name>
    <name type="common">Grape</name>
    <dbReference type="NCBI Taxonomy" id="29760"/>
    <lineage>
        <taxon>Eukaryota</taxon>
        <taxon>Viridiplantae</taxon>
        <taxon>Streptophyta</taxon>
        <taxon>Embryophyta</taxon>
        <taxon>Tracheophyta</taxon>
        <taxon>Spermatophyta</taxon>
        <taxon>Magnoliopsida</taxon>
        <taxon>eudicotyledons</taxon>
        <taxon>Gunneridae</taxon>
        <taxon>Pentapetalae</taxon>
        <taxon>rosids</taxon>
        <taxon>Vitales</taxon>
        <taxon>Vitaceae</taxon>
        <taxon>Viteae</taxon>
        <taxon>Vitis</taxon>
    </lineage>
</organism>
<evidence type="ECO:0000313" key="2">
    <source>
        <dbReference type="Proteomes" id="UP000288805"/>
    </source>
</evidence>